<dbReference type="GO" id="GO:0008616">
    <property type="term" value="P:tRNA queuosine(34) biosynthetic process"/>
    <property type="evidence" value="ECO:0007669"/>
    <property type="project" value="InterPro"/>
</dbReference>
<dbReference type="EMBL" id="FLYE01000046">
    <property type="protein sequence ID" value="SCA57821.1"/>
    <property type="molecule type" value="Genomic_DNA"/>
</dbReference>
<sequence length="125" mass="14645">MDTIKRRALLKAQNNPNKAIDYLITLEAFCPHETRRVSLRYVPDKQVLESACFETYINNLFNDKTQTVETLANRLLEDINNELVVRWVQVIVFEDLSDTAMHSVVVEDHQPHWENPHLIARMTKI</sequence>
<accession>A0A1C3RKR9</accession>
<evidence type="ECO:0000313" key="2">
    <source>
        <dbReference type="Proteomes" id="UP000231658"/>
    </source>
</evidence>
<dbReference type="InterPro" id="IPR029500">
    <property type="entry name" value="QueF"/>
</dbReference>
<name>A0A1C3RKR9_9PROT</name>
<evidence type="ECO:0000313" key="1">
    <source>
        <dbReference type="EMBL" id="SCA57821.1"/>
    </source>
</evidence>
<dbReference type="STRING" id="1867952.MTBPR1_70093"/>
<protein>
    <submittedName>
        <fullName evidence="1">Uncharacterized protein</fullName>
    </submittedName>
</protein>
<dbReference type="Pfam" id="PF14489">
    <property type="entry name" value="QueF"/>
    <property type="match status" value="1"/>
</dbReference>
<dbReference type="Proteomes" id="UP000231658">
    <property type="component" value="Unassembled WGS sequence"/>
</dbReference>
<dbReference type="Gene3D" id="3.30.1130.10">
    <property type="match status" value="1"/>
</dbReference>
<dbReference type="SUPFAM" id="SSF55620">
    <property type="entry name" value="Tetrahydrobiopterin biosynthesis enzymes-like"/>
    <property type="match status" value="1"/>
</dbReference>
<keyword evidence="2" id="KW-1185">Reference proteome</keyword>
<reference evidence="1 2" key="1">
    <citation type="submission" date="2016-07" db="EMBL/GenBank/DDBJ databases">
        <authorList>
            <person name="Lefevre C.T."/>
        </authorList>
    </citation>
    <scope>NUCLEOTIDE SEQUENCE [LARGE SCALE GENOMIC DNA]</scope>
    <source>
        <strain evidence="1">PR1</strain>
    </source>
</reference>
<dbReference type="AlphaFoldDB" id="A0A1C3RKR9"/>
<organism evidence="1 2">
    <name type="scientific">Candidatus Terasakiella magnetica</name>
    <dbReference type="NCBI Taxonomy" id="1867952"/>
    <lineage>
        <taxon>Bacteria</taxon>
        <taxon>Pseudomonadati</taxon>
        <taxon>Pseudomonadota</taxon>
        <taxon>Alphaproteobacteria</taxon>
        <taxon>Rhodospirillales</taxon>
        <taxon>Terasakiellaceae</taxon>
        <taxon>Terasakiella</taxon>
    </lineage>
</organism>
<gene>
    <name evidence="1" type="ORF">MTBPR1_70093</name>
</gene>
<dbReference type="OrthoDB" id="8449321at2"/>
<dbReference type="RefSeq" id="WP_069189829.1">
    <property type="nucleotide sequence ID" value="NZ_FLYE01000046.1"/>
</dbReference>
<dbReference type="GO" id="GO:0033739">
    <property type="term" value="F:preQ1 synthase activity"/>
    <property type="evidence" value="ECO:0007669"/>
    <property type="project" value="InterPro"/>
</dbReference>
<dbReference type="InterPro" id="IPR043133">
    <property type="entry name" value="GTP-CH-I_C/QueF"/>
</dbReference>
<proteinExistence type="predicted"/>